<proteinExistence type="predicted"/>
<sequence length="37" mass="4755">MIKRKTLWHKYLHSREKHINSQKIFNLTKRGYTWQPW</sequence>
<name>A0A8S5TUU9_9CAUD</name>
<accession>A0A8S5TUU9</accession>
<reference evidence="1" key="1">
    <citation type="journal article" date="2021" name="Proc. Natl. Acad. Sci. U.S.A.">
        <title>A Catalog of Tens of Thousands of Viruses from Human Metagenomes Reveals Hidden Associations with Chronic Diseases.</title>
        <authorList>
            <person name="Tisza M.J."/>
            <person name="Buck C.B."/>
        </authorList>
    </citation>
    <scope>NUCLEOTIDE SEQUENCE</scope>
    <source>
        <strain evidence="1">CtCmm1</strain>
    </source>
</reference>
<dbReference type="EMBL" id="BK015933">
    <property type="protein sequence ID" value="DAF85971.1"/>
    <property type="molecule type" value="Genomic_DNA"/>
</dbReference>
<organism evidence="1">
    <name type="scientific">Podoviridae sp. ctCmm1</name>
    <dbReference type="NCBI Taxonomy" id="2825231"/>
    <lineage>
        <taxon>Viruses</taxon>
        <taxon>Duplodnaviria</taxon>
        <taxon>Heunggongvirae</taxon>
        <taxon>Uroviricota</taxon>
        <taxon>Caudoviricetes</taxon>
    </lineage>
</organism>
<protein>
    <submittedName>
        <fullName evidence="1">Uncharacterized protein</fullName>
    </submittedName>
</protein>
<evidence type="ECO:0000313" key="1">
    <source>
        <dbReference type="EMBL" id="DAF85971.1"/>
    </source>
</evidence>